<proteinExistence type="predicted"/>
<feature type="region of interest" description="Disordered" evidence="1">
    <location>
        <begin position="65"/>
        <end position="93"/>
    </location>
</feature>
<keyword evidence="3" id="KW-1185">Reference proteome</keyword>
<dbReference type="EMBL" id="QLUW01000003">
    <property type="protein sequence ID" value="RAP75017.1"/>
    <property type="molecule type" value="Genomic_DNA"/>
</dbReference>
<accession>A0A328TX06</accession>
<protein>
    <submittedName>
        <fullName evidence="2">Uncharacterized protein</fullName>
    </submittedName>
</protein>
<evidence type="ECO:0000313" key="3">
    <source>
        <dbReference type="Proteomes" id="UP000249260"/>
    </source>
</evidence>
<sequence>MAFKKWLARLLLSLFTLLFIYPAILFAVLVLGFTDAWKPAAVMLASALLLRIILQREVARIQPARKPVRKAKPSKRQQGSFPGLYNEDGEPPPQLSDIYFDLATHLREQEEILRIIKEQNRDGGHHAEGCPCGACRAASYL</sequence>
<evidence type="ECO:0000313" key="2">
    <source>
        <dbReference type="EMBL" id="RAP75017.1"/>
    </source>
</evidence>
<comment type="caution">
    <text evidence="2">The sequence shown here is derived from an EMBL/GenBank/DDBJ whole genome shotgun (WGS) entry which is preliminary data.</text>
</comment>
<dbReference type="OrthoDB" id="2618830at2"/>
<name>A0A328TX06_9BACL</name>
<reference evidence="2 3" key="1">
    <citation type="submission" date="2018-06" db="EMBL/GenBank/DDBJ databases">
        <title>Paenibacillus montanisoli sp. nov., isolated from mountain area soil.</title>
        <authorList>
            <person name="Wu M."/>
        </authorList>
    </citation>
    <scope>NUCLEOTIDE SEQUENCE [LARGE SCALE GENOMIC DNA]</scope>
    <source>
        <strain evidence="2 3">RA17</strain>
    </source>
</reference>
<dbReference type="RefSeq" id="WP_112883281.1">
    <property type="nucleotide sequence ID" value="NZ_QLUW01000003.1"/>
</dbReference>
<dbReference type="AlphaFoldDB" id="A0A328TX06"/>
<evidence type="ECO:0000256" key="1">
    <source>
        <dbReference type="SAM" id="MobiDB-lite"/>
    </source>
</evidence>
<dbReference type="Proteomes" id="UP000249260">
    <property type="component" value="Unassembled WGS sequence"/>
</dbReference>
<gene>
    <name evidence="2" type="ORF">DL346_16620</name>
</gene>
<feature type="compositionally biased region" description="Basic residues" evidence="1">
    <location>
        <begin position="66"/>
        <end position="75"/>
    </location>
</feature>
<organism evidence="2 3">
    <name type="scientific">Paenibacillus montanisoli</name>
    <dbReference type="NCBI Taxonomy" id="2081970"/>
    <lineage>
        <taxon>Bacteria</taxon>
        <taxon>Bacillati</taxon>
        <taxon>Bacillota</taxon>
        <taxon>Bacilli</taxon>
        <taxon>Bacillales</taxon>
        <taxon>Paenibacillaceae</taxon>
        <taxon>Paenibacillus</taxon>
    </lineage>
</organism>